<keyword evidence="4" id="KW-1185">Reference proteome</keyword>
<dbReference type="InterPro" id="IPR011010">
    <property type="entry name" value="DNA_brk_join_enz"/>
</dbReference>
<evidence type="ECO:0000256" key="1">
    <source>
        <dbReference type="ARBA" id="ARBA00023172"/>
    </source>
</evidence>
<dbReference type="PROSITE" id="PS51898">
    <property type="entry name" value="TYR_RECOMBINASE"/>
    <property type="match status" value="1"/>
</dbReference>
<comment type="caution">
    <text evidence="3">The sequence shown here is derived from an EMBL/GenBank/DDBJ whole genome shotgun (WGS) entry which is preliminary data.</text>
</comment>
<organism evidence="3 4">
    <name type="scientific">Bathymodiolus thermophilus thioautotrophic gill symbiont</name>
    <dbReference type="NCBI Taxonomy" id="2360"/>
    <lineage>
        <taxon>Bacteria</taxon>
        <taxon>Pseudomonadati</taxon>
        <taxon>Pseudomonadota</taxon>
        <taxon>Gammaproteobacteria</taxon>
        <taxon>sulfur-oxidizing symbionts</taxon>
    </lineage>
</organism>
<dbReference type="Gene3D" id="1.10.443.10">
    <property type="entry name" value="Intergrase catalytic core"/>
    <property type="match status" value="1"/>
</dbReference>
<dbReference type="AlphaFoldDB" id="A0A8H8XAR5"/>
<dbReference type="EMBL" id="CAESAQ020000020">
    <property type="protein sequence ID" value="CAB5495445.1"/>
    <property type="molecule type" value="Genomic_DNA"/>
</dbReference>
<dbReference type="GO" id="GO:0003677">
    <property type="term" value="F:DNA binding"/>
    <property type="evidence" value="ECO:0007669"/>
    <property type="project" value="InterPro"/>
</dbReference>
<accession>A0A8H8XAR5</accession>
<feature type="domain" description="Tyr recombinase" evidence="2">
    <location>
        <begin position="1"/>
        <end position="94"/>
    </location>
</feature>
<dbReference type="Pfam" id="PF00589">
    <property type="entry name" value="Phage_integrase"/>
    <property type="match status" value="1"/>
</dbReference>
<protein>
    <recommendedName>
        <fullName evidence="2">Tyr recombinase domain-containing protein</fullName>
    </recommendedName>
</protein>
<sequence length="94" mass="10874">MIPINDILIEHFSTLRGKSNHPKQSKQVFNITTFLNSYKAEQINEDQISRLFTKWSKKIGALVSPHRFRHTTATKITNSKCHLKSLVILTLKQL</sequence>
<dbReference type="GO" id="GO:0015074">
    <property type="term" value="P:DNA integration"/>
    <property type="evidence" value="ECO:0007669"/>
    <property type="project" value="InterPro"/>
</dbReference>
<evidence type="ECO:0000313" key="3">
    <source>
        <dbReference type="EMBL" id="CAB5495445.1"/>
    </source>
</evidence>
<reference evidence="3 4" key="1">
    <citation type="submission" date="2020-05" db="EMBL/GenBank/DDBJ databases">
        <authorList>
            <person name="Petersen J."/>
            <person name="Sayavedra L."/>
        </authorList>
    </citation>
    <scope>NUCLEOTIDE SEQUENCE [LARGE SCALE GENOMIC DNA]</scope>
    <source>
        <strain evidence="3">B thermophilus SOXS</strain>
    </source>
</reference>
<evidence type="ECO:0000259" key="2">
    <source>
        <dbReference type="PROSITE" id="PS51898"/>
    </source>
</evidence>
<name>A0A8H8XAR5_9GAMM</name>
<proteinExistence type="predicted"/>
<dbReference type="InterPro" id="IPR013762">
    <property type="entry name" value="Integrase-like_cat_sf"/>
</dbReference>
<gene>
    <name evidence="3" type="ORF">THERMOS_294</name>
</gene>
<dbReference type="SUPFAM" id="SSF56349">
    <property type="entry name" value="DNA breaking-rejoining enzymes"/>
    <property type="match status" value="1"/>
</dbReference>
<keyword evidence="1" id="KW-0233">DNA recombination</keyword>
<dbReference type="GO" id="GO:0006310">
    <property type="term" value="P:DNA recombination"/>
    <property type="evidence" value="ECO:0007669"/>
    <property type="project" value="UniProtKB-KW"/>
</dbReference>
<dbReference type="InterPro" id="IPR002104">
    <property type="entry name" value="Integrase_catalytic"/>
</dbReference>
<dbReference type="Proteomes" id="UP000643672">
    <property type="component" value="Unassembled WGS sequence"/>
</dbReference>
<evidence type="ECO:0000313" key="4">
    <source>
        <dbReference type="Proteomes" id="UP000643672"/>
    </source>
</evidence>